<reference evidence="3" key="1">
    <citation type="submission" date="2017-11" db="EMBL/GenBank/DDBJ databases">
        <authorList>
            <person name="Watanabe M."/>
            <person name="Kojima H."/>
        </authorList>
    </citation>
    <scope>NUCLEOTIDE SEQUENCE [LARGE SCALE GENOMIC DNA]</scope>
    <source>
        <strain evidence="3">Tokyo 01</strain>
    </source>
</reference>
<feature type="transmembrane region" description="Helical" evidence="1">
    <location>
        <begin position="6"/>
        <end position="27"/>
    </location>
</feature>
<sequence length="105" mass="12223">MNPVLFIGLAMFFTGMFLSLSSTRKYLDFTNCKQARDMGFQGKIYFKPRERYDLEKLIRDIHRNPADPYHDKAVKLMKLKKRTMIIGFSGFFLIIIGSFLQGVMG</sequence>
<dbReference type="EMBL" id="BEXT01000001">
    <property type="protein sequence ID" value="GBC62742.1"/>
    <property type="molecule type" value="Genomic_DNA"/>
</dbReference>
<keyword evidence="1" id="KW-0812">Transmembrane</keyword>
<reference evidence="3" key="2">
    <citation type="submission" date="2019-01" db="EMBL/GenBank/DDBJ databases">
        <title>Genome sequence of Desulfonema ishimotonii strain Tokyo 01.</title>
        <authorList>
            <person name="Fukui M."/>
        </authorList>
    </citation>
    <scope>NUCLEOTIDE SEQUENCE [LARGE SCALE GENOMIC DNA]</scope>
    <source>
        <strain evidence="3">Tokyo 01</strain>
    </source>
</reference>
<protein>
    <recommendedName>
        <fullName evidence="4">DUF3899 domain-containing protein</fullName>
    </recommendedName>
</protein>
<gene>
    <name evidence="2" type="ORF">DENIS_3719</name>
</gene>
<feature type="transmembrane region" description="Helical" evidence="1">
    <location>
        <begin position="85"/>
        <end position="104"/>
    </location>
</feature>
<dbReference type="AlphaFoldDB" id="A0A401G0I4"/>
<evidence type="ECO:0000313" key="2">
    <source>
        <dbReference type="EMBL" id="GBC62742.1"/>
    </source>
</evidence>
<keyword evidence="1" id="KW-1133">Transmembrane helix</keyword>
<keyword evidence="1" id="KW-0472">Membrane</keyword>
<proteinExistence type="predicted"/>
<evidence type="ECO:0008006" key="4">
    <source>
        <dbReference type="Google" id="ProtNLM"/>
    </source>
</evidence>
<name>A0A401G0I4_9BACT</name>
<organism evidence="2 3">
    <name type="scientific">Desulfonema ishimotonii</name>
    <dbReference type="NCBI Taxonomy" id="45657"/>
    <lineage>
        <taxon>Bacteria</taxon>
        <taxon>Pseudomonadati</taxon>
        <taxon>Thermodesulfobacteriota</taxon>
        <taxon>Desulfobacteria</taxon>
        <taxon>Desulfobacterales</taxon>
        <taxon>Desulfococcaceae</taxon>
        <taxon>Desulfonema</taxon>
    </lineage>
</organism>
<keyword evidence="3" id="KW-1185">Reference proteome</keyword>
<evidence type="ECO:0000256" key="1">
    <source>
        <dbReference type="SAM" id="Phobius"/>
    </source>
</evidence>
<accession>A0A401G0I4</accession>
<dbReference type="RefSeq" id="WP_124329896.1">
    <property type="nucleotide sequence ID" value="NZ_BEXT01000001.1"/>
</dbReference>
<dbReference type="Proteomes" id="UP000288096">
    <property type="component" value="Unassembled WGS sequence"/>
</dbReference>
<evidence type="ECO:0000313" key="3">
    <source>
        <dbReference type="Proteomes" id="UP000288096"/>
    </source>
</evidence>
<comment type="caution">
    <text evidence="2">The sequence shown here is derived from an EMBL/GenBank/DDBJ whole genome shotgun (WGS) entry which is preliminary data.</text>
</comment>